<reference evidence="3" key="1">
    <citation type="journal article" date="2019" name="Int. J. Syst. Evol. Microbiol.">
        <title>The Global Catalogue of Microorganisms (GCM) 10K type strain sequencing project: providing services to taxonomists for standard genome sequencing and annotation.</title>
        <authorList>
            <consortium name="The Broad Institute Genomics Platform"/>
            <consortium name="The Broad Institute Genome Sequencing Center for Infectious Disease"/>
            <person name="Wu L."/>
            <person name="Ma J."/>
        </authorList>
    </citation>
    <scope>NUCLEOTIDE SEQUENCE [LARGE SCALE GENOMIC DNA]</scope>
    <source>
        <strain evidence="3">JCM 16546</strain>
    </source>
</reference>
<accession>A0ABP7B3V6</accession>
<feature type="region of interest" description="Disordered" evidence="1">
    <location>
        <begin position="115"/>
        <end position="134"/>
    </location>
</feature>
<dbReference type="EMBL" id="BAAAYV010000002">
    <property type="protein sequence ID" value="GAA3647205.1"/>
    <property type="molecule type" value="Genomic_DNA"/>
</dbReference>
<gene>
    <name evidence="2" type="ORF">GCM10022202_03230</name>
</gene>
<comment type="caution">
    <text evidence="2">The sequence shown here is derived from an EMBL/GenBank/DDBJ whole genome shotgun (WGS) entry which is preliminary data.</text>
</comment>
<feature type="compositionally biased region" description="Basic and acidic residues" evidence="1">
    <location>
        <begin position="122"/>
        <end position="134"/>
    </location>
</feature>
<keyword evidence="3" id="KW-1185">Reference proteome</keyword>
<evidence type="ECO:0000256" key="1">
    <source>
        <dbReference type="SAM" id="MobiDB-lite"/>
    </source>
</evidence>
<organism evidence="2 3">
    <name type="scientific">Microbacterium marinilacus</name>
    <dbReference type="NCBI Taxonomy" id="415209"/>
    <lineage>
        <taxon>Bacteria</taxon>
        <taxon>Bacillati</taxon>
        <taxon>Actinomycetota</taxon>
        <taxon>Actinomycetes</taxon>
        <taxon>Micrococcales</taxon>
        <taxon>Microbacteriaceae</taxon>
        <taxon>Microbacterium</taxon>
    </lineage>
</organism>
<evidence type="ECO:0000313" key="2">
    <source>
        <dbReference type="EMBL" id="GAA3647205.1"/>
    </source>
</evidence>
<name>A0ABP7B3V6_9MICO</name>
<dbReference type="Proteomes" id="UP001410795">
    <property type="component" value="Unassembled WGS sequence"/>
</dbReference>
<protein>
    <recommendedName>
        <fullName evidence="4">HNH endonuclease</fullName>
    </recommendedName>
</protein>
<evidence type="ECO:0000313" key="3">
    <source>
        <dbReference type="Proteomes" id="UP001410795"/>
    </source>
</evidence>
<sequence>MDCGEADIVVLEFDHLPGKEKLFDIARGVGGSTRSWKAIEAEIAKCEVVCANCHRRRGAARGGFRKHLLVRGDEIASPDLEPQRRVVPHGGGAKGRHNCRCDACRERRRQYTREWRARRREKTADRDRDPESAP</sequence>
<proteinExistence type="predicted"/>
<evidence type="ECO:0008006" key="4">
    <source>
        <dbReference type="Google" id="ProtNLM"/>
    </source>
</evidence>